<reference evidence="4" key="1">
    <citation type="submission" date="2025-08" db="UniProtKB">
        <authorList>
            <consortium name="RefSeq"/>
        </authorList>
    </citation>
    <scope>IDENTIFICATION</scope>
    <source>
        <tissue evidence="4">Tentacle</tissue>
    </source>
</reference>
<feature type="transmembrane region" description="Helical" evidence="1">
    <location>
        <begin position="20"/>
        <end position="47"/>
    </location>
</feature>
<sequence>MTTVGYGDLTPRGYTGRCISMAWILTGLVMVSLFNSIVTFSLTASVIDQSIMLYGTRVGALANSTEFRAGILKNAQIVPYPTLEDLTRALDLGHIKGLLLDGYVANMVIPVQEYEVNRILDKTLTYGVVLAGEAVTLKQPIKDYMVQHQAKITRIIETSVKPLTNDSISKTNNNNEPDIFAVDEKFLRKTMIYFGPSLIVMVACGLVYNIYYKKELYKGIQDIANADMLNFEKKKNALRLMVEDFYQGTKKTVQDLKAKHVKELKTLSMVRKKY</sequence>
<dbReference type="Proteomes" id="UP000515163">
    <property type="component" value="Unplaced"/>
</dbReference>
<keyword evidence="1" id="KW-1133">Transmembrane helix</keyword>
<evidence type="ECO:0000256" key="1">
    <source>
        <dbReference type="SAM" id="Phobius"/>
    </source>
</evidence>
<gene>
    <name evidence="4" type="primary">LOC116290268</name>
</gene>
<evidence type="ECO:0000313" key="4">
    <source>
        <dbReference type="RefSeq" id="XP_031553134.1"/>
    </source>
</evidence>
<protein>
    <submittedName>
        <fullName evidence="4">Uncharacterized protein LOC116290268</fullName>
    </submittedName>
</protein>
<organism evidence="3 4">
    <name type="scientific">Actinia tenebrosa</name>
    <name type="common">Australian red waratah sea anemone</name>
    <dbReference type="NCBI Taxonomy" id="6105"/>
    <lineage>
        <taxon>Eukaryota</taxon>
        <taxon>Metazoa</taxon>
        <taxon>Cnidaria</taxon>
        <taxon>Anthozoa</taxon>
        <taxon>Hexacorallia</taxon>
        <taxon>Actiniaria</taxon>
        <taxon>Actiniidae</taxon>
        <taxon>Actinia</taxon>
    </lineage>
</organism>
<dbReference type="InterPro" id="IPR013099">
    <property type="entry name" value="K_chnl_dom"/>
</dbReference>
<dbReference type="OrthoDB" id="5953750at2759"/>
<proteinExistence type="predicted"/>
<feature type="domain" description="Potassium channel" evidence="2">
    <location>
        <begin position="1"/>
        <end position="38"/>
    </location>
</feature>
<feature type="transmembrane region" description="Helical" evidence="1">
    <location>
        <begin position="191"/>
        <end position="211"/>
    </location>
</feature>
<dbReference type="Pfam" id="PF07885">
    <property type="entry name" value="Ion_trans_2"/>
    <property type="match status" value="1"/>
</dbReference>
<dbReference type="KEGG" id="aten:116290268"/>
<evidence type="ECO:0000313" key="3">
    <source>
        <dbReference type="Proteomes" id="UP000515163"/>
    </source>
</evidence>
<dbReference type="AlphaFoldDB" id="A0A6P8H9J3"/>
<accession>A0A6P8H9J3</accession>
<dbReference type="SUPFAM" id="SSF81324">
    <property type="entry name" value="Voltage-gated potassium channels"/>
    <property type="match status" value="1"/>
</dbReference>
<keyword evidence="1" id="KW-0472">Membrane</keyword>
<keyword evidence="1" id="KW-0812">Transmembrane</keyword>
<dbReference type="InParanoid" id="A0A6P8H9J3"/>
<evidence type="ECO:0000259" key="2">
    <source>
        <dbReference type="Pfam" id="PF07885"/>
    </source>
</evidence>
<dbReference type="GeneID" id="116290268"/>
<keyword evidence="3" id="KW-1185">Reference proteome</keyword>
<name>A0A6P8H9J3_ACTTE</name>
<dbReference type="Gene3D" id="1.10.287.70">
    <property type="match status" value="1"/>
</dbReference>
<dbReference type="RefSeq" id="XP_031553134.1">
    <property type="nucleotide sequence ID" value="XM_031697274.1"/>
</dbReference>